<dbReference type="InterPro" id="IPR015500">
    <property type="entry name" value="Peptidase_S8_subtilisin-rel"/>
</dbReference>
<dbReference type="InterPro" id="IPR036852">
    <property type="entry name" value="Peptidase_S8/S53_dom_sf"/>
</dbReference>
<proteinExistence type="inferred from homology"/>
<evidence type="ECO:0000256" key="1">
    <source>
        <dbReference type="ARBA" id="ARBA00022670"/>
    </source>
</evidence>
<evidence type="ECO:0000259" key="7">
    <source>
        <dbReference type="Pfam" id="PF02225"/>
    </source>
</evidence>
<evidence type="ECO:0000259" key="6">
    <source>
        <dbReference type="Pfam" id="PF00082"/>
    </source>
</evidence>
<comment type="caution">
    <text evidence="8">The sequence shown here is derived from an EMBL/GenBank/DDBJ whole genome shotgun (WGS) entry which is preliminary data.</text>
</comment>
<feature type="domain" description="Peptidase S8/S53" evidence="6">
    <location>
        <begin position="215"/>
        <end position="673"/>
    </location>
</feature>
<feature type="active site" description="Charge relay system" evidence="4">
    <location>
        <position position="638"/>
    </location>
</feature>
<comment type="similarity">
    <text evidence="4">Belongs to the peptidase S8 family.</text>
</comment>
<dbReference type="PROSITE" id="PS51892">
    <property type="entry name" value="SUBTILASE"/>
    <property type="match status" value="1"/>
</dbReference>
<dbReference type="InterPro" id="IPR000209">
    <property type="entry name" value="Peptidase_S8/S53_dom"/>
</dbReference>
<keyword evidence="2 4" id="KW-0378">Hydrolase</keyword>
<feature type="active site" description="Charge relay system" evidence="4">
    <location>
        <position position="304"/>
    </location>
</feature>
<dbReference type="Proteomes" id="UP001597110">
    <property type="component" value="Unassembled WGS sequence"/>
</dbReference>
<sequence length="1120" mass="114130">MSRMKKWGAAAGALSLIAVATAAYLYPNGAQFTTDDAGGSAATAIKGQGETVGAINQGSGGKASASAGNVMEEQRGTYVVVFREPALASYKGTLPGLPQPERVRDEQGALRLDVEGTNSERYVDYLENRQAQMETRMSMMVGRDVTPRLTMQHALNGMVVELSEAEARSMRLMSDVRLVEPYREYELDTDSGPALIGAPAVWNGTNPGAPGPYRGEGVVVGIIDSGINFGSPSFSAVGPVDGYSHTNPLGSGNYLGTCAPGGADEGRCNDKLIGGYDFICGAPENACTNADSREEPGFGDTNSHGSHVASTVAGNTRDAVFSGNTVRISGVAPHANIIAYDVCYTQISSGRGLCGNTSTTAAVNQAVADGIVDVLNYSISGGSSPWTEATSLAFLGAVDAGIFVAASAGNSGPGPNTMGHHEPWVSSTAAAQHGRAGFGIAMSVTGPAPVPANLAPIIVNQGSGGVDFSATIPGTTPLFISAGINTASDGCAAYPANTFAGGIAVIRRGTCSFAIKVNNASAAGAVAVIIANNAAGVILPSVPATTVPVFSVTQAEGDALRNFGQANPTTTTAQITFPAIPLPNTPDALAAFSSRGPAGTFNIMKPDITAPGVDVLAVTSGTALTGSENLVGLLSGTSMASPHQAGAAALVRQARPTWTPPEIKSALAMTANQTVYLEDQVTLANPFARGSGRVQVDRAINAGLVLDETLANYQAANPATGGDPTTLNQPNLYNRSCFPTCVFYRTFRNPNAVSTSWRVQLQGVSGAVSPIITVPANGTLRVKFTIYGATLPANGSTAFGNVVLTPAIGTAPVLRMPVGVAVQPPVATLPTSLSLSLATNAVGSVYFPVSNTGGSNLTYAFANSGTGSQRLIDATSQGIASGFRSTTYTDPATAGSQAQFAADDFVITQNTQITTLYSQGFVVSGTVLTSAATNLTFSIYPDASGVPAGNPQTNPAAAVWTYTTTPTGPGVTTVGSSDIQLNLAAAGQNVNLPPGRYWLLISTRGTFVNRFAWYGSNTASGNAGFASITVATNGTGNWVANPSLPGLTMRIIGNVPCGAPWISGTYAASGTLARGTSVQAMTVVYGTGLAPGSYAGNVCITTNDPVLPSLAMPLNLTVTP</sequence>
<dbReference type="InterPro" id="IPR023828">
    <property type="entry name" value="Peptidase_S8_Ser-AS"/>
</dbReference>
<keyword evidence="9" id="KW-1185">Reference proteome</keyword>
<evidence type="ECO:0000256" key="3">
    <source>
        <dbReference type="ARBA" id="ARBA00022825"/>
    </source>
</evidence>
<protein>
    <submittedName>
        <fullName evidence="8">S8 family serine peptidase</fullName>
    </submittedName>
</protein>
<dbReference type="InterPro" id="IPR046450">
    <property type="entry name" value="PA_dom_sf"/>
</dbReference>
<dbReference type="InterPro" id="IPR003137">
    <property type="entry name" value="PA_domain"/>
</dbReference>
<dbReference type="EMBL" id="JBHTIF010000001">
    <property type="protein sequence ID" value="MFD0726283.1"/>
    <property type="molecule type" value="Genomic_DNA"/>
</dbReference>
<dbReference type="InterPro" id="IPR022398">
    <property type="entry name" value="Peptidase_S8_His-AS"/>
</dbReference>
<evidence type="ECO:0000256" key="4">
    <source>
        <dbReference type="PROSITE-ProRule" id="PRU01240"/>
    </source>
</evidence>
<dbReference type="Gene3D" id="3.50.30.30">
    <property type="match status" value="1"/>
</dbReference>
<organism evidence="8 9">
    <name type="scientific">Lysobacter brunescens</name>
    <dbReference type="NCBI Taxonomy" id="262323"/>
    <lineage>
        <taxon>Bacteria</taxon>
        <taxon>Pseudomonadati</taxon>
        <taxon>Pseudomonadota</taxon>
        <taxon>Gammaproteobacteria</taxon>
        <taxon>Lysobacterales</taxon>
        <taxon>Lysobacteraceae</taxon>
        <taxon>Lysobacter</taxon>
    </lineage>
</organism>
<dbReference type="PANTHER" id="PTHR10795">
    <property type="entry name" value="PROPROTEIN CONVERTASE SUBTILISIN/KEXIN"/>
    <property type="match status" value="1"/>
</dbReference>
<dbReference type="SUPFAM" id="SSF52025">
    <property type="entry name" value="PA domain"/>
    <property type="match status" value="1"/>
</dbReference>
<evidence type="ECO:0000313" key="9">
    <source>
        <dbReference type="Proteomes" id="UP001597110"/>
    </source>
</evidence>
<dbReference type="Pfam" id="PF00082">
    <property type="entry name" value="Peptidase_S8"/>
    <property type="match status" value="1"/>
</dbReference>
<feature type="active site" description="Charge relay system" evidence="4">
    <location>
        <position position="224"/>
    </location>
</feature>
<feature type="chain" id="PRO_5047029843" evidence="5">
    <location>
        <begin position="23"/>
        <end position="1120"/>
    </location>
</feature>
<dbReference type="Gene3D" id="3.40.50.200">
    <property type="entry name" value="Peptidase S8/S53 domain"/>
    <property type="match status" value="1"/>
</dbReference>
<reference evidence="9" key="1">
    <citation type="journal article" date="2019" name="Int. J. Syst. Evol. Microbiol.">
        <title>The Global Catalogue of Microorganisms (GCM) 10K type strain sequencing project: providing services to taxonomists for standard genome sequencing and annotation.</title>
        <authorList>
            <consortium name="The Broad Institute Genomics Platform"/>
            <consortium name="The Broad Institute Genome Sequencing Center for Infectious Disease"/>
            <person name="Wu L."/>
            <person name="Ma J."/>
        </authorList>
    </citation>
    <scope>NUCLEOTIDE SEQUENCE [LARGE SCALE GENOMIC DNA]</scope>
    <source>
        <strain evidence="9">CCUG 55585</strain>
    </source>
</reference>
<dbReference type="PROSITE" id="PS00138">
    <property type="entry name" value="SUBTILASE_SER"/>
    <property type="match status" value="1"/>
</dbReference>
<gene>
    <name evidence="8" type="ORF">ACFQ0E_11830</name>
</gene>
<dbReference type="Pfam" id="PF02225">
    <property type="entry name" value="PA"/>
    <property type="match status" value="1"/>
</dbReference>
<dbReference type="PRINTS" id="PR00723">
    <property type="entry name" value="SUBTILISIN"/>
</dbReference>
<feature type="signal peptide" evidence="5">
    <location>
        <begin position="1"/>
        <end position="22"/>
    </location>
</feature>
<dbReference type="InterPro" id="IPR045051">
    <property type="entry name" value="SBT"/>
</dbReference>
<dbReference type="PROSITE" id="PS00137">
    <property type="entry name" value="SUBTILASE_HIS"/>
    <property type="match status" value="1"/>
</dbReference>
<keyword evidence="3 4" id="KW-0720">Serine protease</keyword>
<keyword evidence="5" id="KW-0732">Signal</keyword>
<evidence type="ECO:0000313" key="8">
    <source>
        <dbReference type="EMBL" id="MFD0726283.1"/>
    </source>
</evidence>
<dbReference type="SUPFAM" id="SSF52743">
    <property type="entry name" value="Subtilisin-like"/>
    <property type="match status" value="1"/>
</dbReference>
<feature type="domain" description="PA" evidence="7">
    <location>
        <begin position="487"/>
        <end position="560"/>
    </location>
</feature>
<keyword evidence="1 4" id="KW-0645">Protease</keyword>
<name>A0ABW2YEG3_9GAMM</name>
<dbReference type="RefSeq" id="WP_386823890.1">
    <property type="nucleotide sequence ID" value="NZ_JBHTIF010000001.1"/>
</dbReference>
<evidence type="ECO:0000256" key="5">
    <source>
        <dbReference type="SAM" id="SignalP"/>
    </source>
</evidence>
<accession>A0ABW2YEG3</accession>
<evidence type="ECO:0000256" key="2">
    <source>
        <dbReference type="ARBA" id="ARBA00022801"/>
    </source>
</evidence>